<organism evidence="1 2">
    <name type="scientific">Zoarces viviparus</name>
    <name type="common">Viviparous eelpout</name>
    <name type="synonym">Blennius viviparus</name>
    <dbReference type="NCBI Taxonomy" id="48416"/>
    <lineage>
        <taxon>Eukaryota</taxon>
        <taxon>Metazoa</taxon>
        <taxon>Chordata</taxon>
        <taxon>Craniata</taxon>
        <taxon>Vertebrata</taxon>
        <taxon>Euteleostomi</taxon>
        <taxon>Actinopterygii</taxon>
        <taxon>Neopterygii</taxon>
        <taxon>Teleostei</taxon>
        <taxon>Neoteleostei</taxon>
        <taxon>Acanthomorphata</taxon>
        <taxon>Eupercaria</taxon>
        <taxon>Perciformes</taxon>
        <taxon>Cottioidei</taxon>
        <taxon>Zoarcales</taxon>
        <taxon>Zoarcidae</taxon>
        <taxon>Zoarcinae</taxon>
        <taxon>Zoarces</taxon>
    </lineage>
</organism>
<accession>A0AAW1E580</accession>
<gene>
    <name evidence="1" type="ORF">VZT92_025176</name>
</gene>
<name>A0AAW1E580_ZOAVI</name>
<proteinExistence type="predicted"/>
<keyword evidence="2" id="KW-1185">Reference proteome</keyword>
<protein>
    <submittedName>
        <fullName evidence="1">Uncharacterized protein</fullName>
    </submittedName>
</protein>
<evidence type="ECO:0000313" key="2">
    <source>
        <dbReference type="Proteomes" id="UP001488805"/>
    </source>
</evidence>
<evidence type="ECO:0000313" key="1">
    <source>
        <dbReference type="EMBL" id="KAK9517293.1"/>
    </source>
</evidence>
<comment type="caution">
    <text evidence="1">The sequence shown here is derived from an EMBL/GenBank/DDBJ whole genome shotgun (WGS) entry which is preliminary data.</text>
</comment>
<dbReference type="EMBL" id="JBCEZU010000575">
    <property type="protein sequence ID" value="KAK9517293.1"/>
    <property type="molecule type" value="Genomic_DNA"/>
</dbReference>
<reference evidence="1 2" key="1">
    <citation type="journal article" date="2024" name="Genome Biol. Evol.">
        <title>Chromosome-level genome assembly of the viviparous eelpout Zoarces viviparus.</title>
        <authorList>
            <person name="Fuhrmann N."/>
            <person name="Brasseur M.V."/>
            <person name="Bakowski C.E."/>
            <person name="Podsiadlowski L."/>
            <person name="Prost S."/>
            <person name="Krehenwinkel H."/>
            <person name="Mayer C."/>
        </authorList>
    </citation>
    <scope>NUCLEOTIDE SEQUENCE [LARGE SCALE GENOMIC DNA]</scope>
    <source>
        <strain evidence="1">NO-MEL_2022_Ind0_liver</strain>
    </source>
</reference>
<sequence>MGASLSTPAAPTVRAEAMMAAPPQGCPMHQEAQPVKVSPPAECPMHQAQPVKGINIKVHAACSVVVTSLYHFSEYISWKH</sequence>
<dbReference type="AlphaFoldDB" id="A0AAW1E580"/>
<dbReference type="Proteomes" id="UP001488805">
    <property type="component" value="Unassembled WGS sequence"/>
</dbReference>